<organism evidence="2 3">
    <name type="scientific">Salix viminalis</name>
    <name type="common">Common osier</name>
    <name type="synonym">Basket willow</name>
    <dbReference type="NCBI Taxonomy" id="40686"/>
    <lineage>
        <taxon>Eukaryota</taxon>
        <taxon>Viridiplantae</taxon>
        <taxon>Streptophyta</taxon>
        <taxon>Embryophyta</taxon>
        <taxon>Tracheophyta</taxon>
        <taxon>Spermatophyta</taxon>
        <taxon>Magnoliopsida</taxon>
        <taxon>eudicotyledons</taxon>
        <taxon>Gunneridae</taxon>
        <taxon>Pentapetalae</taxon>
        <taxon>rosids</taxon>
        <taxon>fabids</taxon>
        <taxon>Malpighiales</taxon>
        <taxon>Salicaceae</taxon>
        <taxon>Saliceae</taxon>
        <taxon>Salix</taxon>
    </lineage>
</organism>
<name>A0A9Q0NLE1_SALVM</name>
<keyword evidence="1" id="KW-0611">Plant defense</keyword>
<reference evidence="2" key="1">
    <citation type="submission" date="2022-11" db="EMBL/GenBank/DDBJ databases">
        <authorList>
            <person name="Hyden B.L."/>
            <person name="Feng K."/>
            <person name="Yates T."/>
            <person name="Jawdy S."/>
            <person name="Smart L.B."/>
            <person name="Muchero W."/>
        </authorList>
    </citation>
    <scope>NUCLEOTIDE SEQUENCE</scope>
    <source>
        <tissue evidence="2">Shoot tip</tissue>
    </source>
</reference>
<comment type="caution">
    <text evidence="2">The sequence shown here is derived from an EMBL/GenBank/DDBJ whole genome shotgun (WGS) entry which is preliminary data.</text>
</comment>
<keyword evidence="3" id="KW-1185">Reference proteome</keyword>
<dbReference type="EMBL" id="JAPFFL010000018">
    <property type="protein sequence ID" value="KAJ6671872.1"/>
    <property type="molecule type" value="Genomic_DNA"/>
</dbReference>
<evidence type="ECO:0000313" key="2">
    <source>
        <dbReference type="EMBL" id="KAJ6671872.1"/>
    </source>
</evidence>
<accession>A0A9Q0NLE1</accession>
<dbReference type="InterPro" id="IPR027417">
    <property type="entry name" value="P-loop_NTPase"/>
</dbReference>
<dbReference type="Gene3D" id="1.10.8.430">
    <property type="entry name" value="Helical domain of apoptotic protease-activating factors"/>
    <property type="match status" value="1"/>
</dbReference>
<protein>
    <submittedName>
        <fullName evidence="2">DISEASE RESISTANCE PROTEIN RP</fullName>
    </submittedName>
</protein>
<dbReference type="Proteomes" id="UP001151529">
    <property type="component" value="Chromosome 12"/>
</dbReference>
<dbReference type="GO" id="GO:0006952">
    <property type="term" value="P:defense response"/>
    <property type="evidence" value="ECO:0007669"/>
    <property type="project" value="UniProtKB-KW"/>
</dbReference>
<gene>
    <name evidence="2" type="ORF">OIU85_013236</name>
</gene>
<dbReference type="SUPFAM" id="SSF52540">
    <property type="entry name" value="P-loop containing nucleoside triphosphate hydrolases"/>
    <property type="match status" value="1"/>
</dbReference>
<dbReference type="OrthoDB" id="1747370at2759"/>
<reference evidence="2" key="2">
    <citation type="journal article" date="2023" name="Int. J. Mol. Sci.">
        <title>De Novo Assembly and Annotation of 11 Diverse Shrub Willow (Salix) Genomes Reveals Novel Gene Organization in Sex-Linked Regions.</title>
        <authorList>
            <person name="Hyden B."/>
            <person name="Feng K."/>
            <person name="Yates T.B."/>
            <person name="Jawdy S."/>
            <person name="Cereghino C."/>
            <person name="Smart L.B."/>
            <person name="Muchero W."/>
        </authorList>
    </citation>
    <scope>NUCLEOTIDE SEQUENCE [LARGE SCALE GENOMIC DNA]</scope>
    <source>
        <tissue evidence="2">Shoot tip</tissue>
    </source>
</reference>
<dbReference type="PANTHER" id="PTHR36766">
    <property type="entry name" value="PLANT BROAD-SPECTRUM MILDEW RESISTANCE PROTEIN RPW8"/>
    <property type="match status" value="1"/>
</dbReference>
<proteinExistence type="predicted"/>
<dbReference type="GO" id="GO:0043531">
    <property type="term" value="F:ADP binding"/>
    <property type="evidence" value="ECO:0007669"/>
    <property type="project" value="InterPro"/>
</dbReference>
<sequence length="129" mass="14964">MMRTNHRINIDTLSEDACRSIFNHLAFHGRGKDECERLTDIGNEIANKCKGLPLAAKVLGGLMQSKRTREEWECVLSSELWRLDEVDEDRVEQLFVPLLLSYYDLPSVVTLRGLEIEIWRLLERTAFKS</sequence>
<evidence type="ECO:0000256" key="1">
    <source>
        <dbReference type="ARBA" id="ARBA00022821"/>
    </source>
</evidence>
<dbReference type="AlphaFoldDB" id="A0A9Q0NLE1"/>
<dbReference type="InterPro" id="IPR042197">
    <property type="entry name" value="Apaf_helical"/>
</dbReference>
<evidence type="ECO:0000313" key="3">
    <source>
        <dbReference type="Proteomes" id="UP001151529"/>
    </source>
</evidence>
<dbReference type="PANTHER" id="PTHR36766:SF45">
    <property type="entry name" value="NB-ARC DOMAIN-CONTAINING PROTEIN"/>
    <property type="match status" value="1"/>
</dbReference>